<reference evidence="1" key="1">
    <citation type="submission" date="2018-02" db="EMBL/GenBank/DDBJ databases">
        <title>Rhizophora mucronata_Transcriptome.</title>
        <authorList>
            <person name="Meera S.P."/>
            <person name="Sreeshan A."/>
            <person name="Augustine A."/>
        </authorList>
    </citation>
    <scope>NUCLEOTIDE SEQUENCE</scope>
    <source>
        <tissue evidence="1">Leaf</tissue>
    </source>
</reference>
<name>A0A2P2Q1Q2_RHIMU</name>
<dbReference type="EMBL" id="GGEC01080462">
    <property type="protein sequence ID" value="MBX60946.1"/>
    <property type="molecule type" value="Transcribed_RNA"/>
</dbReference>
<protein>
    <submittedName>
        <fullName evidence="1">Uncharacterized protein</fullName>
    </submittedName>
</protein>
<evidence type="ECO:0000313" key="1">
    <source>
        <dbReference type="EMBL" id="MBX60946.1"/>
    </source>
</evidence>
<sequence>MCFLIKNIFEQSSYS</sequence>
<organism evidence="1">
    <name type="scientific">Rhizophora mucronata</name>
    <name type="common">Asiatic mangrove</name>
    <dbReference type="NCBI Taxonomy" id="61149"/>
    <lineage>
        <taxon>Eukaryota</taxon>
        <taxon>Viridiplantae</taxon>
        <taxon>Streptophyta</taxon>
        <taxon>Embryophyta</taxon>
        <taxon>Tracheophyta</taxon>
        <taxon>Spermatophyta</taxon>
        <taxon>Magnoliopsida</taxon>
        <taxon>eudicotyledons</taxon>
        <taxon>Gunneridae</taxon>
        <taxon>Pentapetalae</taxon>
        <taxon>rosids</taxon>
        <taxon>fabids</taxon>
        <taxon>Malpighiales</taxon>
        <taxon>Rhizophoraceae</taxon>
        <taxon>Rhizophora</taxon>
    </lineage>
</organism>
<proteinExistence type="predicted"/>
<accession>A0A2P2Q1Q2</accession>